<dbReference type="Proteomes" id="UP000030665">
    <property type="component" value="Unassembled WGS sequence"/>
</dbReference>
<dbReference type="AlphaFoldDB" id="A0A077ZQZ4"/>
<organism evidence="4 5">
    <name type="scientific">Trichuris trichiura</name>
    <name type="common">Whipworm</name>
    <name type="synonym">Trichocephalus trichiurus</name>
    <dbReference type="NCBI Taxonomy" id="36087"/>
    <lineage>
        <taxon>Eukaryota</taxon>
        <taxon>Metazoa</taxon>
        <taxon>Ecdysozoa</taxon>
        <taxon>Nematoda</taxon>
        <taxon>Enoplea</taxon>
        <taxon>Dorylaimia</taxon>
        <taxon>Trichinellida</taxon>
        <taxon>Trichuridae</taxon>
        <taxon>Trichuris</taxon>
    </lineage>
</organism>
<evidence type="ECO:0000313" key="4">
    <source>
        <dbReference type="EMBL" id="CDW61250.1"/>
    </source>
</evidence>
<evidence type="ECO:0000259" key="3">
    <source>
        <dbReference type="Pfam" id="PF20974"/>
    </source>
</evidence>
<keyword evidence="4" id="KW-0030">Aminoacyl-tRNA synthetase</keyword>
<dbReference type="InterPro" id="IPR049437">
    <property type="entry name" value="tRNA-synt_1c_C2"/>
</dbReference>
<dbReference type="PANTHER" id="PTHR43097:SF5">
    <property type="entry name" value="GLUTAMATE--TRNA LIGASE"/>
    <property type="match status" value="1"/>
</dbReference>
<dbReference type="InterPro" id="IPR020056">
    <property type="entry name" value="Rbsml_bL25/Gln-tRNA_synth_N"/>
</dbReference>
<dbReference type="Pfam" id="PF03950">
    <property type="entry name" value="tRNA-synt_1c_C"/>
    <property type="match status" value="1"/>
</dbReference>
<reference evidence="4" key="2">
    <citation type="submission" date="2014-03" db="EMBL/GenBank/DDBJ databases">
        <title>The whipworm genome and dual-species transcriptomics of an intimate host-pathogen interaction.</title>
        <authorList>
            <person name="Foth B.J."/>
            <person name="Tsai I.J."/>
            <person name="Reid A.J."/>
            <person name="Bancroft A.J."/>
            <person name="Nichol S."/>
            <person name="Tracey A."/>
            <person name="Holroyd N."/>
            <person name="Cotton J.A."/>
            <person name="Stanley E.J."/>
            <person name="Zarowiecki M."/>
            <person name="Liu J.Z."/>
            <person name="Huckvale T."/>
            <person name="Cooper P.J."/>
            <person name="Grencis R.K."/>
            <person name="Berriman M."/>
        </authorList>
    </citation>
    <scope>NUCLEOTIDE SEQUENCE [LARGE SCALE GENOMIC DNA]</scope>
</reference>
<keyword evidence="1" id="KW-0648">Protein biosynthesis</keyword>
<accession>A0A077ZQZ4</accession>
<keyword evidence="4" id="KW-0436">Ligase</keyword>
<name>A0A077ZQZ4_TRITR</name>
<dbReference type="OrthoDB" id="1350766at2759"/>
<dbReference type="EMBL" id="HG808355">
    <property type="protein sequence ID" value="CDW61250.1"/>
    <property type="molecule type" value="Genomic_DNA"/>
</dbReference>
<dbReference type="SUPFAM" id="SSF50715">
    <property type="entry name" value="Ribosomal protein L25-like"/>
    <property type="match status" value="1"/>
</dbReference>
<dbReference type="GO" id="GO:0005524">
    <property type="term" value="F:ATP binding"/>
    <property type="evidence" value="ECO:0007669"/>
    <property type="project" value="InterPro"/>
</dbReference>
<reference evidence="4" key="1">
    <citation type="submission" date="2014-01" db="EMBL/GenBank/DDBJ databases">
        <authorList>
            <person name="Aslett M."/>
        </authorList>
    </citation>
    <scope>NUCLEOTIDE SEQUENCE</scope>
</reference>
<dbReference type="GO" id="GO:0006424">
    <property type="term" value="P:glutamyl-tRNA aminoacylation"/>
    <property type="evidence" value="ECO:0007669"/>
    <property type="project" value="TreeGrafter"/>
</dbReference>
<evidence type="ECO:0000259" key="2">
    <source>
        <dbReference type="Pfam" id="PF03950"/>
    </source>
</evidence>
<dbReference type="GO" id="GO:0005829">
    <property type="term" value="C:cytosol"/>
    <property type="evidence" value="ECO:0007669"/>
    <property type="project" value="TreeGrafter"/>
</dbReference>
<keyword evidence="5" id="KW-1185">Reference proteome</keyword>
<dbReference type="InterPro" id="IPR020059">
    <property type="entry name" value="Glu/Gln-tRNA-synth_Ib_codon-bd"/>
</dbReference>
<dbReference type="STRING" id="36087.A0A077ZQZ4"/>
<dbReference type="Gene3D" id="2.40.240.10">
    <property type="entry name" value="Ribosomal Protein L25, Chain P"/>
    <property type="match status" value="1"/>
</dbReference>
<dbReference type="GO" id="GO:0017102">
    <property type="term" value="C:methionyl glutamyl tRNA synthetase complex"/>
    <property type="evidence" value="ECO:0007669"/>
    <property type="project" value="TreeGrafter"/>
</dbReference>
<dbReference type="Pfam" id="PF20974">
    <property type="entry name" value="tRNA-synt_1c_C2"/>
    <property type="match status" value="1"/>
</dbReference>
<sequence>MCKENLVPLFINDDQHERKQVAKHPKNPEVGERPMLYGPKVLIEQVDANLLENGATVTLVNWGNIVITDVTRSVDGNVTSVKARLNLENTNYKNTLKFTWLAEAEDAEMVPVVASRFDNVISKAQLGKNEDFKDYVCYDSRHNFEMLGEAAMRNIQKGDIVQLQRKGFFICDQPYCEKDPYTGRPFPLVLFDVPDGHEKELPTGLTSSQKKIESPKITNKAAKKTEKKNETLKVSETVVRSNCFSVALTLKGDPVGVASQVVTPVSSESFTPSKVLK</sequence>
<dbReference type="GO" id="GO:0004818">
    <property type="term" value="F:glutamate-tRNA ligase activity"/>
    <property type="evidence" value="ECO:0007669"/>
    <property type="project" value="TreeGrafter"/>
</dbReference>
<dbReference type="PANTHER" id="PTHR43097">
    <property type="entry name" value="GLUTAMINE-TRNA LIGASE"/>
    <property type="match status" value="1"/>
</dbReference>
<proteinExistence type="predicted"/>
<feature type="domain" description="Glutamyl/glutaminyl-tRNA synthetase class Ib anti-codon binding" evidence="2">
    <location>
        <begin position="5"/>
        <end position="85"/>
    </location>
</feature>
<evidence type="ECO:0000313" key="5">
    <source>
        <dbReference type="Proteomes" id="UP000030665"/>
    </source>
</evidence>
<evidence type="ECO:0000256" key="1">
    <source>
        <dbReference type="ARBA" id="ARBA00022917"/>
    </source>
</evidence>
<gene>
    <name evidence="4" type="ORF">TTRE_0000969701</name>
</gene>
<dbReference type="InterPro" id="IPR050132">
    <property type="entry name" value="Gln/Glu-tRNA_Ligase"/>
</dbReference>
<protein>
    <submittedName>
        <fullName evidence="4">Bifunctional aminoacyl-tRNA synthetase-like prote in</fullName>
    </submittedName>
</protein>
<dbReference type="InterPro" id="IPR011035">
    <property type="entry name" value="Ribosomal_bL25/Gln-tRNA_synth"/>
</dbReference>
<feature type="domain" description="tRNA synthetases class I (E and Q) anti-codon binding" evidence="3">
    <location>
        <begin position="99"/>
        <end position="172"/>
    </location>
</feature>